<dbReference type="Pfam" id="PF13614">
    <property type="entry name" value="AAA_31"/>
    <property type="match status" value="1"/>
</dbReference>
<evidence type="ECO:0000256" key="15">
    <source>
        <dbReference type="ARBA" id="ARBA00051245"/>
    </source>
</evidence>
<keyword evidence="7" id="KW-0808">Transferase</keyword>
<protein>
    <recommendedName>
        <fullName evidence="4">non-specific protein-tyrosine kinase</fullName>
        <ecNumber evidence="4">2.7.10.2</ecNumber>
    </recommendedName>
</protein>
<evidence type="ECO:0000256" key="1">
    <source>
        <dbReference type="ARBA" id="ARBA00004429"/>
    </source>
</evidence>
<dbReference type="InterPro" id="IPR005702">
    <property type="entry name" value="Wzc-like_C"/>
</dbReference>
<proteinExistence type="inferred from homology"/>
<feature type="transmembrane region" description="Helical" evidence="16">
    <location>
        <begin position="494"/>
        <end position="513"/>
    </location>
</feature>
<evidence type="ECO:0000256" key="5">
    <source>
        <dbReference type="ARBA" id="ARBA00022475"/>
    </source>
</evidence>
<keyword evidence="14" id="KW-0829">Tyrosine-protein kinase</keyword>
<keyword evidence="11" id="KW-0067">ATP-binding</keyword>
<keyword evidence="13 16" id="KW-0472">Membrane</keyword>
<feature type="transmembrane region" description="Helical" evidence="16">
    <location>
        <begin position="27"/>
        <end position="47"/>
    </location>
</feature>
<evidence type="ECO:0000256" key="11">
    <source>
        <dbReference type="ARBA" id="ARBA00022840"/>
    </source>
</evidence>
<evidence type="ECO:0000256" key="16">
    <source>
        <dbReference type="SAM" id="Phobius"/>
    </source>
</evidence>
<dbReference type="PANTHER" id="PTHR32309:SF13">
    <property type="entry name" value="FERRIC ENTEROBACTIN TRANSPORT PROTEIN FEPE"/>
    <property type="match status" value="1"/>
</dbReference>
<dbReference type="GO" id="GO:0005886">
    <property type="term" value="C:plasma membrane"/>
    <property type="evidence" value="ECO:0007669"/>
    <property type="project" value="UniProtKB-SubCell"/>
</dbReference>
<dbReference type="InterPro" id="IPR050445">
    <property type="entry name" value="Bact_polysacc_biosynth/exp"/>
</dbReference>
<dbReference type="CDD" id="cd05387">
    <property type="entry name" value="BY-kinase"/>
    <property type="match status" value="1"/>
</dbReference>
<comment type="subcellular location">
    <subcellularLocation>
        <location evidence="1">Cell inner membrane</location>
        <topology evidence="1">Multi-pass membrane protein</topology>
    </subcellularLocation>
</comment>
<dbReference type="Proteomes" id="UP000192360">
    <property type="component" value="Unassembled WGS sequence"/>
</dbReference>
<evidence type="ECO:0000256" key="2">
    <source>
        <dbReference type="ARBA" id="ARBA00007316"/>
    </source>
</evidence>
<dbReference type="STRING" id="504486.SAMN05660703_1726"/>
<dbReference type="InterPro" id="IPR025669">
    <property type="entry name" value="AAA_dom"/>
</dbReference>
<gene>
    <name evidence="20" type="ORF">SAMN05660703_1726</name>
</gene>
<keyword evidence="8 16" id="KW-0812">Transmembrane</keyword>
<evidence type="ECO:0000256" key="12">
    <source>
        <dbReference type="ARBA" id="ARBA00022989"/>
    </source>
</evidence>
<organism evidence="20 21">
    <name type="scientific">Cellulophaga tyrosinoxydans</name>
    <dbReference type="NCBI Taxonomy" id="504486"/>
    <lineage>
        <taxon>Bacteria</taxon>
        <taxon>Pseudomonadati</taxon>
        <taxon>Bacteroidota</taxon>
        <taxon>Flavobacteriia</taxon>
        <taxon>Flavobacteriales</taxon>
        <taxon>Flavobacteriaceae</taxon>
        <taxon>Cellulophaga</taxon>
    </lineage>
</organism>
<evidence type="ECO:0000256" key="10">
    <source>
        <dbReference type="ARBA" id="ARBA00022777"/>
    </source>
</evidence>
<dbReference type="InterPro" id="IPR003856">
    <property type="entry name" value="LPS_length_determ_N"/>
</dbReference>
<evidence type="ECO:0000259" key="18">
    <source>
        <dbReference type="Pfam" id="PF13614"/>
    </source>
</evidence>
<keyword evidence="21" id="KW-1185">Reference proteome</keyword>
<evidence type="ECO:0000256" key="8">
    <source>
        <dbReference type="ARBA" id="ARBA00022692"/>
    </source>
</evidence>
<name>A0A1W2A2E2_9FLAO</name>
<feature type="domain" description="Tyrosine-protein kinase G-rich" evidence="19">
    <location>
        <begin position="435"/>
        <end position="514"/>
    </location>
</feature>
<keyword evidence="6" id="KW-0997">Cell inner membrane</keyword>
<keyword evidence="5" id="KW-1003">Cell membrane</keyword>
<comment type="similarity">
    <text evidence="3">Belongs to the etk/wzc family.</text>
</comment>
<evidence type="ECO:0000313" key="20">
    <source>
        <dbReference type="EMBL" id="SMC54601.1"/>
    </source>
</evidence>
<dbReference type="PANTHER" id="PTHR32309">
    <property type="entry name" value="TYROSINE-PROTEIN KINASE"/>
    <property type="match status" value="1"/>
</dbReference>
<evidence type="ECO:0000256" key="14">
    <source>
        <dbReference type="ARBA" id="ARBA00023137"/>
    </source>
</evidence>
<dbReference type="EC" id="2.7.10.2" evidence="4"/>
<keyword evidence="9" id="KW-0547">Nucleotide-binding</keyword>
<dbReference type="SUPFAM" id="SSF52540">
    <property type="entry name" value="P-loop containing nucleoside triphosphate hydrolases"/>
    <property type="match status" value="1"/>
</dbReference>
<dbReference type="Pfam" id="PF02706">
    <property type="entry name" value="Wzz"/>
    <property type="match status" value="1"/>
</dbReference>
<evidence type="ECO:0000256" key="3">
    <source>
        <dbReference type="ARBA" id="ARBA00008883"/>
    </source>
</evidence>
<evidence type="ECO:0000256" key="9">
    <source>
        <dbReference type="ARBA" id="ARBA00022741"/>
    </source>
</evidence>
<evidence type="ECO:0000256" key="7">
    <source>
        <dbReference type="ARBA" id="ARBA00022679"/>
    </source>
</evidence>
<keyword evidence="10" id="KW-0418">Kinase</keyword>
<dbReference type="AlphaFoldDB" id="A0A1W2A2E2"/>
<dbReference type="RefSeq" id="WP_084061072.1">
    <property type="nucleotide sequence ID" value="NZ_FWXO01000002.1"/>
</dbReference>
<evidence type="ECO:0000256" key="4">
    <source>
        <dbReference type="ARBA" id="ARBA00011903"/>
    </source>
</evidence>
<evidence type="ECO:0000256" key="6">
    <source>
        <dbReference type="ARBA" id="ARBA00022519"/>
    </source>
</evidence>
<feature type="domain" description="AAA" evidence="18">
    <location>
        <begin position="585"/>
        <end position="725"/>
    </location>
</feature>
<sequence length="796" mass="88229">MSLNSGISPNANNMDIKTVLQTYLKHWIWFLLAAIISIGLALIYLRYTTPQYAAEAKIQIIEEDGAASELSVFKDLDIFSQSGNEVLDEIEMIKSRSNLIEVVKKLKLNITTTAIGNIMSSELYAQPRPFKINFLAADSTINNSKFSFFITYSSETTFGYTEDEDVPVKVLSFGKNFKTPAGDIIITPTSTNVKAYKGKKFQISINPVGEVAQYYQSKIKINQLDKLSNIVTIKLTDPIQNKAIDIINELVKNYNANGVADRKSVADKTSDFINDRITQIASNLSSVDQNAVDFMTNKGISDIGSQTNINLSAGASNQQELEDARYQLMVADAMRQEVDNQNGYQLLPSNIGLADQSITSNTATYNQLVAERKRLLESSNEKNPIIVSLDQQISGLRSTIKSSLSGMTENLSLKLNSLAGQQSRINSSLYSAPKNQQALRDITRKQQTTESLYLYLLQKREESQIAYASAAAKSKVIDAAYASSRFPVSPKRNVVLLASLIMGLIIPFSIIYAKDLLDNKVHNKIGLEKIAKNIPVLAEIPHLGKKESKLILDNDRSILAESLRILRTNLDYVIKSKKSKGKNNIIYVTSSVSGEGKTFLASNLAMIFSNTGKKTLLIGADIRNPKLYTFFNNNSVDQKGNAVRGNSIGLTEFLYDSATELNEITEKIVSGSNAIDIIYSGKIPPNPSELLMSDRMKTLLDEASEKYDYVIVDTAPLLVVTDTVLISEYASQIVYVVRAGVTEQKVIDYPLNLVKEGKLKELSFVVNDVKNTDLGYGGKYGYGYSAEVKKWWKFWA</sequence>
<dbReference type="InterPro" id="IPR027417">
    <property type="entry name" value="P-loop_NTPase"/>
</dbReference>
<dbReference type="Gene3D" id="3.40.50.300">
    <property type="entry name" value="P-loop containing nucleotide triphosphate hydrolases"/>
    <property type="match status" value="1"/>
</dbReference>
<evidence type="ECO:0000256" key="13">
    <source>
        <dbReference type="ARBA" id="ARBA00023136"/>
    </source>
</evidence>
<evidence type="ECO:0000259" key="17">
    <source>
        <dbReference type="Pfam" id="PF02706"/>
    </source>
</evidence>
<dbReference type="NCBIfam" id="TIGR01007">
    <property type="entry name" value="eps_fam"/>
    <property type="match status" value="1"/>
</dbReference>
<dbReference type="Pfam" id="PF13807">
    <property type="entry name" value="GNVR"/>
    <property type="match status" value="1"/>
</dbReference>
<dbReference type="GO" id="GO:0004715">
    <property type="term" value="F:non-membrane spanning protein tyrosine kinase activity"/>
    <property type="evidence" value="ECO:0007669"/>
    <property type="project" value="UniProtKB-EC"/>
</dbReference>
<evidence type="ECO:0000259" key="19">
    <source>
        <dbReference type="Pfam" id="PF13807"/>
    </source>
</evidence>
<dbReference type="OrthoDB" id="9794577at2"/>
<comment type="similarity">
    <text evidence="2">Belongs to the CpsD/CapB family.</text>
</comment>
<accession>A0A1W2A2E2</accession>
<feature type="domain" description="Polysaccharide chain length determinant N-terminal" evidence="17">
    <location>
        <begin position="12"/>
        <end position="106"/>
    </location>
</feature>
<dbReference type="GO" id="GO:0005524">
    <property type="term" value="F:ATP binding"/>
    <property type="evidence" value="ECO:0007669"/>
    <property type="project" value="UniProtKB-KW"/>
</dbReference>
<reference evidence="20 21" key="1">
    <citation type="submission" date="2017-04" db="EMBL/GenBank/DDBJ databases">
        <authorList>
            <person name="Afonso C.L."/>
            <person name="Miller P.J."/>
            <person name="Scott M.A."/>
            <person name="Spackman E."/>
            <person name="Goraichik I."/>
            <person name="Dimitrov K.M."/>
            <person name="Suarez D.L."/>
            <person name="Swayne D.E."/>
        </authorList>
    </citation>
    <scope>NUCLEOTIDE SEQUENCE [LARGE SCALE GENOMIC DNA]</scope>
    <source>
        <strain evidence="20 21">DSM 21164</strain>
    </source>
</reference>
<evidence type="ECO:0000313" key="21">
    <source>
        <dbReference type="Proteomes" id="UP000192360"/>
    </source>
</evidence>
<dbReference type="InterPro" id="IPR032807">
    <property type="entry name" value="GNVR"/>
</dbReference>
<dbReference type="EMBL" id="FWXO01000002">
    <property type="protein sequence ID" value="SMC54601.1"/>
    <property type="molecule type" value="Genomic_DNA"/>
</dbReference>
<comment type="catalytic activity">
    <reaction evidence="15">
        <text>L-tyrosyl-[protein] + ATP = O-phospho-L-tyrosyl-[protein] + ADP + H(+)</text>
        <dbReference type="Rhea" id="RHEA:10596"/>
        <dbReference type="Rhea" id="RHEA-COMP:10136"/>
        <dbReference type="Rhea" id="RHEA-COMP:20101"/>
        <dbReference type="ChEBI" id="CHEBI:15378"/>
        <dbReference type="ChEBI" id="CHEBI:30616"/>
        <dbReference type="ChEBI" id="CHEBI:46858"/>
        <dbReference type="ChEBI" id="CHEBI:61978"/>
        <dbReference type="ChEBI" id="CHEBI:456216"/>
        <dbReference type="EC" id="2.7.10.2"/>
    </reaction>
</comment>
<keyword evidence="12 16" id="KW-1133">Transmembrane helix</keyword>